<dbReference type="EMBL" id="CP012036">
    <property type="protein sequence ID" value="ALF54626.1"/>
    <property type="molecule type" value="Genomic_DNA"/>
</dbReference>
<reference evidence="1 2" key="2">
    <citation type="journal article" date="2016" name="Genome Announc.">
        <title>Draft Genome Sequence of the N2-Fixing Cyanobacterium Nostoc piscinale CENA21, Isolated from the Brazilian Amazon Floodplain.</title>
        <authorList>
            <person name="Leao T."/>
            <person name="Guimaraes P.I."/>
            <person name="de Melo A.G."/>
            <person name="Ramos R.T."/>
            <person name="Leao P.N."/>
            <person name="Silva A."/>
            <person name="Fiore M.F."/>
            <person name="Schneider M.P."/>
        </authorList>
    </citation>
    <scope>NUCLEOTIDE SEQUENCE [LARGE SCALE GENOMIC DNA]</scope>
    <source>
        <strain evidence="1 2">CENA21</strain>
    </source>
</reference>
<dbReference type="InterPro" id="IPR003835">
    <property type="entry name" value="Glyco_trans_19"/>
</dbReference>
<dbReference type="OrthoDB" id="502628at2"/>
<gene>
    <name evidence="1" type="ORF">ACX27_20135</name>
</gene>
<dbReference type="PANTHER" id="PTHR30372:SF6">
    <property type="entry name" value="LIPID-A-DISACCHARIDE SYNTHASE"/>
    <property type="match status" value="1"/>
</dbReference>
<reference evidence="2" key="1">
    <citation type="submission" date="2015-07" db="EMBL/GenBank/DDBJ databases">
        <title>Genome Of Nitrogen-Fixing Cyanobacterium Nostoc piscinale CENA21 From Solimoes/Amazon River Floodplain Sediments And Comparative Genomics To Uncover Biosynthetic Natural Products Potential.</title>
        <authorList>
            <person name="Leao T.F."/>
            <person name="Leao P.N."/>
            <person name="Guimaraes P.I."/>
            <person name="de Melo A.G.C."/>
            <person name="Ramos R.T.J."/>
            <person name="Silva A."/>
            <person name="Fiore M.F."/>
            <person name="Schneider M.P.C."/>
        </authorList>
    </citation>
    <scope>NUCLEOTIDE SEQUENCE [LARGE SCALE GENOMIC DNA]</scope>
    <source>
        <strain evidence="2">CENA21</strain>
    </source>
</reference>
<dbReference type="RefSeq" id="WP_062295170.1">
    <property type="nucleotide sequence ID" value="NZ_CP012036.1"/>
</dbReference>
<name>A0A0M4TYE8_9NOSO</name>
<proteinExistence type="predicted"/>
<keyword evidence="2" id="KW-1185">Reference proteome</keyword>
<dbReference type="GO" id="GO:0009245">
    <property type="term" value="P:lipid A biosynthetic process"/>
    <property type="evidence" value="ECO:0007669"/>
    <property type="project" value="InterPro"/>
</dbReference>
<dbReference type="GO" id="GO:0016020">
    <property type="term" value="C:membrane"/>
    <property type="evidence" value="ECO:0007669"/>
    <property type="project" value="GOC"/>
</dbReference>
<dbReference type="SUPFAM" id="SSF53756">
    <property type="entry name" value="UDP-Glycosyltransferase/glycogen phosphorylase"/>
    <property type="match status" value="1"/>
</dbReference>
<evidence type="ECO:0000313" key="2">
    <source>
        <dbReference type="Proteomes" id="UP000062645"/>
    </source>
</evidence>
<dbReference type="Proteomes" id="UP000062645">
    <property type="component" value="Chromosome"/>
</dbReference>
<protein>
    <submittedName>
        <fullName evidence="1">Lipid-A-disaccharide synthase</fullName>
    </submittedName>
</protein>
<sequence>MTPVDILILSNGPGEITTWVRPVVKALRQQLGDDRSLVRISVVLSPCPNASGKEAAIALSYPEVDRVQGVEHFWQFLLWGKTSDNWDWRSHGVVVFLGGDQIFPVIIGKKLGYYTVVYAEWEARWHNLIDRFGVMKPQVAQKVSPKYAHKFTVVGDLMLEAQTSLPTPNSQLPTQHSVLIGILPGSKAAKLTQGVPLTLAIAEYIHAQLPQTKFIIPVAPTLDLQTLASFADPQKNSFVETFKFSGGSLIIPEQNHEYPLLKTNQGLNVELHQENPAYSILSQCSICLTTVGANTAELGSLGVPMIVLLPTQQLDAMRSWDGLPGLLANLPGVGTTFAKLINWLFLRRKGLLAWPNIWAQSEIVPELVGKLQAKEVGEMVLDLLNHPEKLAQMRHKLRQVRGESGAAEKIAQIVCEEID</sequence>
<dbReference type="STRING" id="224013.ACX27_20135"/>
<dbReference type="GO" id="GO:0005543">
    <property type="term" value="F:phospholipid binding"/>
    <property type="evidence" value="ECO:0007669"/>
    <property type="project" value="TreeGrafter"/>
</dbReference>
<dbReference type="GO" id="GO:0008915">
    <property type="term" value="F:lipid-A-disaccharide synthase activity"/>
    <property type="evidence" value="ECO:0007669"/>
    <property type="project" value="InterPro"/>
</dbReference>
<dbReference type="KEGG" id="npz:ACX27_20135"/>
<dbReference type="PANTHER" id="PTHR30372">
    <property type="entry name" value="LIPID-A-DISACCHARIDE SYNTHASE"/>
    <property type="match status" value="1"/>
</dbReference>
<organism evidence="1 2">
    <name type="scientific">Nostoc piscinale CENA21</name>
    <dbReference type="NCBI Taxonomy" id="224013"/>
    <lineage>
        <taxon>Bacteria</taxon>
        <taxon>Bacillati</taxon>
        <taxon>Cyanobacteriota</taxon>
        <taxon>Cyanophyceae</taxon>
        <taxon>Nostocales</taxon>
        <taxon>Nostocaceae</taxon>
        <taxon>Nostoc</taxon>
    </lineage>
</organism>
<dbReference type="AlphaFoldDB" id="A0A0M4TYE8"/>
<accession>A0A0M4TYE8</accession>
<evidence type="ECO:0000313" key="1">
    <source>
        <dbReference type="EMBL" id="ALF54626.1"/>
    </source>
</evidence>
<dbReference type="PATRIC" id="fig|224013.5.peg.4814"/>